<keyword evidence="1" id="KW-0732">Signal</keyword>
<evidence type="ECO:0000256" key="1">
    <source>
        <dbReference type="SAM" id="SignalP"/>
    </source>
</evidence>
<evidence type="ECO:0000313" key="2">
    <source>
        <dbReference type="EMBL" id="RKT67753.1"/>
    </source>
</evidence>
<gene>
    <name evidence="2" type="ORF">DFJ66_0929</name>
</gene>
<protein>
    <recommendedName>
        <fullName evidence="4">Secreted protein</fullName>
    </recommendedName>
</protein>
<comment type="caution">
    <text evidence="2">The sequence shown here is derived from an EMBL/GenBank/DDBJ whole genome shotgun (WGS) entry which is preliminary data.</text>
</comment>
<feature type="signal peptide" evidence="1">
    <location>
        <begin position="1"/>
        <end position="31"/>
    </location>
</feature>
<name>A0A495X560_9PSEU</name>
<dbReference type="Proteomes" id="UP000272729">
    <property type="component" value="Unassembled WGS sequence"/>
</dbReference>
<evidence type="ECO:0008006" key="4">
    <source>
        <dbReference type="Google" id="ProtNLM"/>
    </source>
</evidence>
<reference evidence="2 3" key="1">
    <citation type="submission" date="2018-10" db="EMBL/GenBank/DDBJ databases">
        <title>Sequencing the genomes of 1000 actinobacteria strains.</title>
        <authorList>
            <person name="Klenk H.-P."/>
        </authorList>
    </citation>
    <scope>NUCLEOTIDE SEQUENCE [LARGE SCALE GENOMIC DNA]</scope>
    <source>
        <strain evidence="2 3">DSM 43911</strain>
    </source>
</reference>
<proteinExistence type="predicted"/>
<dbReference type="RefSeq" id="WP_121218262.1">
    <property type="nucleotide sequence ID" value="NZ_JBIUBA010000062.1"/>
</dbReference>
<keyword evidence="3" id="KW-1185">Reference proteome</keyword>
<organism evidence="2 3">
    <name type="scientific">Saccharothrix variisporea</name>
    <dbReference type="NCBI Taxonomy" id="543527"/>
    <lineage>
        <taxon>Bacteria</taxon>
        <taxon>Bacillati</taxon>
        <taxon>Actinomycetota</taxon>
        <taxon>Actinomycetes</taxon>
        <taxon>Pseudonocardiales</taxon>
        <taxon>Pseudonocardiaceae</taxon>
        <taxon>Saccharothrix</taxon>
    </lineage>
</organism>
<sequence>MRNFRKHTVRTLAAVAAAAGALTAAGVPANATPGGVPANAAPAAVPASAALAAGCVTTDIHLDPAAREAGWTVECTDRRYVFVDVTVFAGGVADSNPSEARWVDAGDTWQDLNVYPQTTPAIDHLCVHIVTYVDPTNPFEQPQAIGHKCI</sequence>
<evidence type="ECO:0000313" key="3">
    <source>
        <dbReference type="Proteomes" id="UP000272729"/>
    </source>
</evidence>
<accession>A0A495X560</accession>
<feature type="chain" id="PRO_5019768054" description="Secreted protein" evidence="1">
    <location>
        <begin position="32"/>
        <end position="150"/>
    </location>
</feature>
<dbReference type="EMBL" id="RBXR01000001">
    <property type="protein sequence ID" value="RKT67753.1"/>
    <property type="molecule type" value="Genomic_DNA"/>
</dbReference>
<dbReference type="OrthoDB" id="3696290at2"/>
<dbReference type="AlphaFoldDB" id="A0A495X560"/>